<evidence type="ECO:0000256" key="7">
    <source>
        <dbReference type="SAM" id="MobiDB-lite"/>
    </source>
</evidence>
<gene>
    <name evidence="9" type="ORF">Y1Q_0008555</name>
</gene>
<evidence type="ECO:0000256" key="2">
    <source>
        <dbReference type="ARBA" id="ARBA00023015"/>
    </source>
</evidence>
<dbReference type="EMBL" id="AKHW03003475">
    <property type="protein sequence ID" value="KYO34426.1"/>
    <property type="molecule type" value="Genomic_DNA"/>
</dbReference>
<keyword evidence="2" id="KW-0805">Transcription regulation</keyword>
<dbReference type="Pfam" id="PF00157">
    <property type="entry name" value="Pou"/>
    <property type="match status" value="1"/>
</dbReference>
<evidence type="ECO:0000256" key="3">
    <source>
        <dbReference type="ARBA" id="ARBA00023125"/>
    </source>
</evidence>
<comment type="subcellular location">
    <subcellularLocation>
        <location evidence="1">Nucleus</location>
    </subcellularLocation>
</comment>
<dbReference type="PROSITE" id="PS51179">
    <property type="entry name" value="POU_3"/>
    <property type="match status" value="1"/>
</dbReference>
<evidence type="ECO:0000256" key="6">
    <source>
        <dbReference type="ARBA" id="ARBA00023242"/>
    </source>
</evidence>
<dbReference type="SUPFAM" id="SSF47413">
    <property type="entry name" value="lambda repressor-like DNA-binding domains"/>
    <property type="match status" value="1"/>
</dbReference>
<evidence type="ECO:0000259" key="8">
    <source>
        <dbReference type="PROSITE" id="PS51179"/>
    </source>
</evidence>
<dbReference type="PROSITE" id="PS00035">
    <property type="entry name" value="POU_1"/>
    <property type="match status" value="1"/>
</dbReference>
<evidence type="ECO:0000256" key="4">
    <source>
        <dbReference type="ARBA" id="ARBA00023155"/>
    </source>
</evidence>
<dbReference type="PANTHER" id="PTHR11636">
    <property type="entry name" value="POU DOMAIN"/>
    <property type="match status" value="1"/>
</dbReference>
<dbReference type="AlphaFoldDB" id="A0A151NC78"/>
<comment type="caution">
    <text evidence="9">The sequence shown here is derived from an EMBL/GenBank/DDBJ whole genome shotgun (WGS) entry which is preliminary data.</text>
</comment>
<feature type="domain" description="POU-specific" evidence="8">
    <location>
        <begin position="130"/>
        <end position="190"/>
    </location>
</feature>
<feature type="compositionally biased region" description="Low complexity" evidence="7">
    <location>
        <begin position="110"/>
        <end position="121"/>
    </location>
</feature>
<dbReference type="PANTHER" id="PTHR11636:SF125">
    <property type="entry name" value="POU DOMAIN, CLASS 3, TRANSCRIPTION FACTOR 3"/>
    <property type="match status" value="1"/>
</dbReference>
<evidence type="ECO:0000313" key="9">
    <source>
        <dbReference type="EMBL" id="KYO34426.1"/>
    </source>
</evidence>
<dbReference type="InterPro" id="IPR010982">
    <property type="entry name" value="Lambda_DNA-bd_dom_sf"/>
</dbReference>
<dbReference type="STRING" id="8496.A0A151NC78"/>
<dbReference type="eggNOG" id="KOG3802">
    <property type="taxonomic scope" value="Eukaryota"/>
</dbReference>
<evidence type="ECO:0000256" key="5">
    <source>
        <dbReference type="ARBA" id="ARBA00023163"/>
    </source>
</evidence>
<dbReference type="GO" id="GO:0005634">
    <property type="term" value="C:nucleus"/>
    <property type="evidence" value="ECO:0007669"/>
    <property type="project" value="UniProtKB-SubCell"/>
</dbReference>
<organism evidence="9 10">
    <name type="scientific">Alligator mississippiensis</name>
    <name type="common">American alligator</name>
    <dbReference type="NCBI Taxonomy" id="8496"/>
    <lineage>
        <taxon>Eukaryota</taxon>
        <taxon>Metazoa</taxon>
        <taxon>Chordata</taxon>
        <taxon>Craniata</taxon>
        <taxon>Vertebrata</taxon>
        <taxon>Euteleostomi</taxon>
        <taxon>Archelosauria</taxon>
        <taxon>Archosauria</taxon>
        <taxon>Crocodylia</taxon>
        <taxon>Alligatoridae</taxon>
        <taxon>Alligatorinae</taxon>
        <taxon>Alligator</taxon>
    </lineage>
</organism>
<dbReference type="Gene3D" id="1.10.260.40">
    <property type="entry name" value="lambda repressor-like DNA-binding domains"/>
    <property type="match status" value="1"/>
</dbReference>
<dbReference type="Proteomes" id="UP000050525">
    <property type="component" value="Unassembled WGS sequence"/>
</dbReference>
<evidence type="ECO:0000313" key="10">
    <source>
        <dbReference type="Proteomes" id="UP000050525"/>
    </source>
</evidence>
<dbReference type="InterPro" id="IPR050255">
    <property type="entry name" value="POU_domain_TF"/>
</dbReference>
<sequence length="190" mass="19429">MAGSFPYDFGGPPGPAHTSSFLPEGFVGTPVLAFGPQGGLPPAWGPFPGGGGEAWVPPAGPYPPGPAYASPQPEAEGGEHEAVAWGDPSPSPPARLASPNPGDVGPAKTPAPVAPEDPAAGEADEAHGENETMTTEEMEQFVRELKHKRIMLGFTQADVGLALGVLYGALEAWDPSWGRSGVSRTPGFNP</sequence>
<evidence type="ECO:0000256" key="1">
    <source>
        <dbReference type="ARBA" id="ARBA00004123"/>
    </source>
</evidence>
<accession>A0A151NC78</accession>
<keyword evidence="5" id="KW-0804">Transcription</keyword>
<feature type="region of interest" description="Disordered" evidence="7">
    <location>
        <begin position="1"/>
        <end position="22"/>
    </location>
</feature>
<dbReference type="InterPro" id="IPR000327">
    <property type="entry name" value="POU_dom"/>
</dbReference>
<reference evidence="9 10" key="1">
    <citation type="journal article" date="2012" name="Genome Biol.">
        <title>Sequencing three crocodilian genomes to illuminate the evolution of archosaurs and amniotes.</title>
        <authorList>
            <person name="St John J.A."/>
            <person name="Braun E.L."/>
            <person name="Isberg S.R."/>
            <person name="Miles L.G."/>
            <person name="Chong A.Y."/>
            <person name="Gongora J."/>
            <person name="Dalzell P."/>
            <person name="Moran C."/>
            <person name="Bed'hom B."/>
            <person name="Abzhanov A."/>
            <person name="Burgess S.C."/>
            <person name="Cooksey A.M."/>
            <person name="Castoe T.A."/>
            <person name="Crawford N.G."/>
            <person name="Densmore L.D."/>
            <person name="Drew J.C."/>
            <person name="Edwards S.V."/>
            <person name="Faircloth B.C."/>
            <person name="Fujita M.K."/>
            <person name="Greenwold M.J."/>
            <person name="Hoffmann F.G."/>
            <person name="Howard J.M."/>
            <person name="Iguchi T."/>
            <person name="Janes D.E."/>
            <person name="Khan S.Y."/>
            <person name="Kohno S."/>
            <person name="de Koning A.J."/>
            <person name="Lance S.L."/>
            <person name="McCarthy F.M."/>
            <person name="McCormack J.E."/>
            <person name="Merchant M.E."/>
            <person name="Peterson D.G."/>
            <person name="Pollock D.D."/>
            <person name="Pourmand N."/>
            <person name="Raney B.J."/>
            <person name="Roessler K.A."/>
            <person name="Sanford J.R."/>
            <person name="Sawyer R.H."/>
            <person name="Schmidt C.J."/>
            <person name="Triplett E.W."/>
            <person name="Tuberville T.D."/>
            <person name="Venegas-Anaya M."/>
            <person name="Howard J.T."/>
            <person name="Jarvis E.D."/>
            <person name="Guillette L.J.Jr."/>
            <person name="Glenn T.C."/>
            <person name="Green R.E."/>
            <person name="Ray D.A."/>
        </authorList>
    </citation>
    <scope>NUCLEOTIDE SEQUENCE [LARGE SCALE GENOMIC DNA]</scope>
    <source>
        <strain evidence="9">KSC_2009_1</strain>
    </source>
</reference>
<dbReference type="SMART" id="SM00352">
    <property type="entry name" value="POU"/>
    <property type="match status" value="1"/>
</dbReference>
<name>A0A151NC78_ALLMI</name>
<keyword evidence="10" id="KW-1185">Reference proteome</keyword>
<proteinExistence type="predicted"/>
<keyword evidence="4" id="KW-0371">Homeobox</keyword>
<keyword evidence="6" id="KW-0539">Nucleus</keyword>
<keyword evidence="3" id="KW-0238">DNA-binding</keyword>
<dbReference type="GO" id="GO:0000981">
    <property type="term" value="F:DNA-binding transcription factor activity, RNA polymerase II-specific"/>
    <property type="evidence" value="ECO:0007669"/>
    <property type="project" value="TreeGrafter"/>
</dbReference>
<dbReference type="GO" id="GO:0000978">
    <property type="term" value="F:RNA polymerase II cis-regulatory region sequence-specific DNA binding"/>
    <property type="evidence" value="ECO:0007669"/>
    <property type="project" value="TreeGrafter"/>
</dbReference>
<protein>
    <submittedName>
        <fullName evidence="9">POU domain, class 5, transcription factor 3-like</fullName>
    </submittedName>
</protein>
<feature type="region of interest" description="Disordered" evidence="7">
    <location>
        <begin position="39"/>
        <end position="131"/>
    </location>
</feature>